<evidence type="ECO:0000313" key="10">
    <source>
        <dbReference type="EMBL" id="KIU25926.1"/>
    </source>
</evidence>
<dbReference type="RefSeq" id="WP_043061457.1">
    <property type="nucleotide sequence ID" value="NZ_QDFS01000024.1"/>
</dbReference>
<evidence type="ECO:0000256" key="2">
    <source>
        <dbReference type="ARBA" id="ARBA00022448"/>
    </source>
</evidence>
<gene>
    <name evidence="10" type="ORF">SR41_17340</name>
</gene>
<keyword evidence="4 9" id="KW-0812">Transmembrane</keyword>
<organism evidence="10 11">
    <name type="scientific">Sphingomonas melonis</name>
    <dbReference type="NCBI Taxonomy" id="152682"/>
    <lineage>
        <taxon>Bacteria</taxon>
        <taxon>Pseudomonadati</taxon>
        <taxon>Pseudomonadota</taxon>
        <taxon>Alphaproteobacteria</taxon>
        <taxon>Sphingomonadales</taxon>
        <taxon>Sphingomonadaceae</taxon>
        <taxon>Sphingomonas</taxon>
    </lineage>
</organism>
<comment type="caution">
    <text evidence="10">The sequence shown here is derived from an EMBL/GenBank/DDBJ whole genome shotgun (WGS) entry which is preliminary data.</text>
</comment>
<dbReference type="GO" id="GO:0005254">
    <property type="term" value="F:chloride channel activity"/>
    <property type="evidence" value="ECO:0007669"/>
    <property type="project" value="InterPro"/>
</dbReference>
<keyword evidence="5 9" id="KW-1133">Transmembrane helix</keyword>
<dbReference type="Pfam" id="PF25539">
    <property type="entry name" value="Bestrophin_2"/>
    <property type="match status" value="1"/>
</dbReference>
<evidence type="ECO:0000256" key="3">
    <source>
        <dbReference type="ARBA" id="ARBA00022475"/>
    </source>
</evidence>
<protein>
    <submittedName>
        <fullName evidence="10">Membrane protein</fullName>
    </submittedName>
</protein>
<reference evidence="10 11" key="1">
    <citation type="submission" date="2015-01" db="EMBL/GenBank/DDBJ databases">
        <title>Genome of Sphingomonas taxi strain 30a.</title>
        <authorList>
            <person name="Eevers N."/>
            <person name="Van Hamme J."/>
            <person name="Bottos E."/>
            <person name="Weyens N."/>
            <person name="Vangronsveld J."/>
        </authorList>
    </citation>
    <scope>NUCLEOTIDE SEQUENCE [LARGE SCALE GENOMIC DNA]</scope>
    <source>
        <strain evidence="10 11">30a</strain>
    </source>
</reference>
<dbReference type="InterPro" id="IPR044669">
    <property type="entry name" value="YneE/VCCN1/2-like"/>
</dbReference>
<feature type="transmembrane region" description="Helical" evidence="9">
    <location>
        <begin position="203"/>
        <end position="222"/>
    </location>
</feature>
<feature type="transmembrane region" description="Helical" evidence="9">
    <location>
        <begin position="228"/>
        <end position="247"/>
    </location>
</feature>
<keyword evidence="3" id="KW-1003">Cell membrane</keyword>
<dbReference type="Proteomes" id="UP000033203">
    <property type="component" value="Unassembled WGS sequence"/>
</dbReference>
<sequence length="295" mass="32785">MIVGATPRFRQIMFEVWKPLTILFVWDVAVTAFHFMTPIKEPPLPTALFGTAIALFMGFRTNAAYARWWEARTLWGALINASRSLSRVARSLSEGKDDAEGLHQDVVRRQIAFAHAIRCQLRREPAYDEIRRIAGETLAEMVVKKTNPANAILNSISLLFASALANRRIDTIQQAMVERVLVDIANAQGGMERIKNTPLPNGFRFFPNLFTRLFCLLLPIALVESLGLWTPIGSTLIGLVFLAVLSIGEDLTDPFANTVHDVPLTAMCRTIEIDLLESAGLEAPAPLKPVHGVLW</sequence>
<dbReference type="PATRIC" id="fig|1549858.7.peg.1508"/>
<comment type="similarity">
    <text evidence="8">Belongs to the anion channel-forming bestrophin (TC 1.A.46) family.</text>
</comment>
<dbReference type="AlphaFoldDB" id="A0A0D1MDQ1"/>
<keyword evidence="6" id="KW-0406">Ion transport</keyword>
<dbReference type="OrthoDB" id="445589at2"/>
<dbReference type="EMBL" id="JXTP01000092">
    <property type="protein sequence ID" value="KIU25926.1"/>
    <property type="molecule type" value="Genomic_DNA"/>
</dbReference>
<accession>A0A0D1MDQ1</accession>
<evidence type="ECO:0000256" key="5">
    <source>
        <dbReference type="ARBA" id="ARBA00022989"/>
    </source>
</evidence>
<evidence type="ECO:0000313" key="11">
    <source>
        <dbReference type="Proteomes" id="UP000033203"/>
    </source>
</evidence>
<dbReference type="PANTHER" id="PTHR33281">
    <property type="entry name" value="UPF0187 PROTEIN YNEE"/>
    <property type="match status" value="1"/>
</dbReference>
<proteinExistence type="inferred from homology"/>
<evidence type="ECO:0000256" key="6">
    <source>
        <dbReference type="ARBA" id="ARBA00023065"/>
    </source>
</evidence>
<feature type="transmembrane region" description="Helical" evidence="9">
    <location>
        <begin position="16"/>
        <end position="36"/>
    </location>
</feature>
<evidence type="ECO:0000256" key="7">
    <source>
        <dbReference type="ARBA" id="ARBA00023136"/>
    </source>
</evidence>
<evidence type="ECO:0000256" key="4">
    <source>
        <dbReference type="ARBA" id="ARBA00022692"/>
    </source>
</evidence>
<dbReference type="PANTHER" id="PTHR33281:SF19">
    <property type="entry name" value="VOLTAGE-DEPENDENT ANION CHANNEL-FORMING PROTEIN YNEE"/>
    <property type="match status" value="1"/>
</dbReference>
<name>A0A0D1MDQ1_9SPHN</name>
<evidence type="ECO:0000256" key="1">
    <source>
        <dbReference type="ARBA" id="ARBA00004651"/>
    </source>
</evidence>
<keyword evidence="7 9" id="KW-0472">Membrane</keyword>
<dbReference type="GeneID" id="78486766"/>
<evidence type="ECO:0000256" key="9">
    <source>
        <dbReference type="SAM" id="Phobius"/>
    </source>
</evidence>
<evidence type="ECO:0000256" key="8">
    <source>
        <dbReference type="ARBA" id="ARBA00034708"/>
    </source>
</evidence>
<comment type="subcellular location">
    <subcellularLocation>
        <location evidence="1">Cell membrane</location>
        <topology evidence="1">Multi-pass membrane protein</topology>
    </subcellularLocation>
</comment>
<dbReference type="GO" id="GO:0005886">
    <property type="term" value="C:plasma membrane"/>
    <property type="evidence" value="ECO:0007669"/>
    <property type="project" value="UniProtKB-SubCell"/>
</dbReference>
<keyword evidence="2" id="KW-0813">Transport</keyword>
<feature type="transmembrane region" description="Helical" evidence="9">
    <location>
        <begin position="42"/>
        <end position="59"/>
    </location>
</feature>